<evidence type="ECO:0000313" key="1">
    <source>
        <dbReference type="EMBL" id="QHT95111.1"/>
    </source>
</evidence>
<proteinExistence type="predicted"/>
<protein>
    <submittedName>
        <fullName evidence="1">Uncharacterized protein</fullName>
    </submittedName>
</protein>
<reference evidence="1" key="1">
    <citation type="journal article" date="2020" name="Nature">
        <title>Giant virus diversity and host interactions through global metagenomics.</title>
        <authorList>
            <person name="Schulz F."/>
            <person name="Roux S."/>
            <person name="Paez-Espino D."/>
            <person name="Jungbluth S."/>
            <person name="Walsh D.A."/>
            <person name="Denef V.J."/>
            <person name="McMahon K.D."/>
            <person name="Konstantinidis K.T."/>
            <person name="Eloe-Fadrosh E.A."/>
            <person name="Kyrpides N.C."/>
            <person name="Woyke T."/>
        </authorList>
    </citation>
    <scope>NUCLEOTIDE SEQUENCE</scope>
    <source>
        <strain evidence="1">GVMAG-M-3300024261-37</strain>
    </source>
</reference>
<sequence>MTSKEQSKAFYLAETVTLIGKNFLSDEQITRDLKSIIDTIMHTAPEVTNKRWMDIYLYCSKHFTDIDNMQHFKAFNLYQSRYSEYKTLFL</sequence>
<dbReference type="AlphaFoldDB" id="A0A6C0IPG3"/>
<name>A0A6C0IPG3_9ZZZZ</name>
<organism evidence="1">
    <name type="scientific">viral metagenome</name>
    <dbReference type="NCBI Taxonomy" id="1070528"/>
    <lineage>
        <taxon>unclassified sequences</taxon>
        <taxon>metagenomes</taxon>
        <taxon>organismal metagenomes</taxon>
    </lineage>
</organism>
<dbReference type="EMBL" id="MN740234">
    <property type="protein sequence ID" value="QHT95111.1"/>
    <property type="molecule type" value="Genomic_DNA"/>
</dbReference>
<accession>A0A6C0IPG3</accession>